<evidence type="ECO:0000256" key="4">
    <source>
        <dbReference type="ARBA" id="ARBA00022786"/>
    </source>
</evidence>
<dbReference type="EMBL" id="JBBCAQ010000010">
    <property type="protein sequence ID" value="KAK7601866.1"/>
    <property type="molecule type" value="Genomic_DNA"/>
</dbReference>
<dbReference type="InterPro" id="IPR035985">
    <property type="entry name" value="Ubiquitin-activating_enz"/>
</dbReference>
<feature type="coiled-coil region" evidence="6">
    <location>
        <begin position="353"/>
        <end position="380"/>
    </location>
</feature>
<dbReference type="InterPro" id="IPR000594">
    <property type="entry name" value="ThiF_NAD_FAD-bd"/>
</dbReference>
<evidence type="ECO:0000256" key="6">
    <source>
        <dbReference type="SAM" id="Coils"/>
    </source>
</evidence>
<evidence type="ECO:0000313" key="8">
    <source>
        <dbReference type="EMBL" id="KAK7601866.1"/>
    </source>
</evidence>
<feature type="domain" description="THIF-type NAD/FAD binding fold" evidence="7">
    <location>
        <begin position="18"/>
        <end position="529"/>
    </location>
</feature>
<dbReference type="Gene3D" id="3.40.50.720">
    <property type="entry name" value="NAD(P)-binding Rossmann-like Domain"/>
    <property type="match status" value="2"/>
</dbReference>
<evidence type="ECO:0000256" key="2">
    <source>
        <dbReference type="ARBA" id="ARBA00006868"/>
    </source>
</evidence>
<dbReference type="InterPro" id="IPR045886">
    <property type="entry name" value="ThiF/MoeB/HesA"/>
</dbReference>
<dbReference type="Pfam" id="PF00899">
    <property type="entry name" value="ThiF"/>
    <property type="match status" value="1"/>
</dbReference>
<dbReference type="PANTHER" id="PTHR10953">
    <property type="entry name" value="UBIQUITIN-ACTIVATING ENZYME E1"/>
    <property type="match status" value="1"/>
</dbReference>
<gene>
    <name evidence="8" type="ORF">V9T40_009307</name>
</gene>
<organism evidence="8 9">
    <name type="scientific">Parthenolecanium corni</name>
    <dbReference type="NCBI Taxonomy" id="536013"/>
    <lineage>
        <taxon>Eukaryota</taxon>
        <taxon>Metazoa</taxon>
        <taxon>Ecdysozoa</taxon>
        <taxon>Arthropoda</taxon>
        <taxon>Hexapoda</taxon>
        <taxon>Insecta</taxon>
        <taxon>Pterygota</taxon>
        <taxon>Neoptera</taxon>
        <taxon>Paraneoptera</taxon>
        <taxon>Hemiptera</taxon>
        <taxon>Sternorrhyncha</taxon>
        <taxon>Coccoidea</taxon>
        <taxon>Coccidae</taxon>
        <taxon>Parthenolecanium</taxon>
    </lineage>
</organism>
<dbReference type="FunFam" id="3.40.50.720:FF:000475">
    <property type="entry name" value="NEDD8-activating enzyme E1 regulatory subunit"/>
    <property type="match status" value="1"/>
</dbReference>
<evidence type="ECO:0000256" key="3">
    <source>
        <dbReference type="ARBA" id="ARBA00015407"/>
    </source>
</evidence>
<dbReference type="GO" id="GO:0045116">
    <property type="term" value="P:protein neddylation"/>
    <property type="evidence" value="ECO:0007669"/>
    <property type="project" value="UniProtKB-UniRule"/>
</dbReference>
<dbReference type="CDD" id="cd01493">
    <property type="entry name" value="APPBP1_RUB"/>
    <property type="match status" value="1"/>
</dbReference>
<dbReference type="AlphaFoldDB" id="A0AAN9Y7D8"/>
<dbReference type="GO" id="GO:0005737">
    <property type="term" value="C:cytoplasm"/>
    <property type="evidence" value="ECO:0007669"/>
    <property type="project" value="TreeGrafter"/>
</dbReference>
<accession>A0AAN9Y7D8</accession>
<proteinExistence type="inferred from homology"/>
<evidence type="ECO:0000256" key="5">
    <source>
        <dbReference type="PIRNR" id="PIRNR039099"/>
    </source>
</evidence>
<dbReference type="PANTHER" id="PTHR10953:SF29">
    <property type="entry name" value="NEDD8-ACTIVATING ENZYME E1 REGULATORY SUBUNIT"/>
    <property type="match status" value="1"/>
</dbReference>
<keyword evidence="4 5" id="KW-0833">Ubl conjugation pathway</keyword>
<comment type="caution">
    <text evidence="8">The sequence shown here is derived from an EMBL/GenBank/DDBJ whole genome shotgun (WGS) entry which is preliminary data.</text>
</comment>
<evidence type="ECO:0000313" key="9">
    <source>
        <dbReference type="Proteomes" id="UP001367676"/>
    </source>
</evidence>
<keyword evidence="9" id="KW-1185">Reference proteome</keyword>
<dbReference type="GO" id="GO:0019781">
    <property type="term" value="F:NEDD8 activating enzyme activity"/>
    <property type="evidence" value="ECO:0007669"/>
    <property type="project" value="UniProtKB-UniRule"/>
</dbReference>
<name>A0AAN9Y7D8_9HEMI</name>
<evidence type="ECO:0000256" key="1">
    <source>
        <dbReference type="ARBA" id="ARBA00005032"/>
    </source>
</evidence>
<dbReference type="SUPFAM" id="SSF69572">
    <property type="entry name" value="Activating enzymes of the ubiquitin-like proteins"/>
    <property type="match status" value="1"/>
</dbReference>
<protein>
    <recommendedName>
        <fullName evidence="3 5">NEDD8-activating enzyme E1 regulatory subunit</fullName>
    </recommendedName>
</protein>
<reference evidence="8 9" key="1">
    <citation type="submission" date="2024-03" db="EMBL/GenBank/DDBJ databases">
        <title>Adaptation during the transition from Ophiocordyceps entomopathogen to insect associate is accompanied by gene loss and intensified selection.</title>
        <authorList>
            <person name="Ward C.M."/>
            <person name="Onetto C.A."/>
            <person name="Borneman A.R."/>
        </authorList>
    </citation>
    <scope>NUCLEOTIDE SEQUENCE [LARGE SCALE GENOMIC DNA]</scope>
    <source>
        <strain evidence="8">AWRI1</strain>
        <tissue evidence="8">Single Adult Female</tissue>
    </source>
</reference>
<dbReference type="Proteomes" id="UP001367676">
    <property type="component" value="Unassembled WGS sequence"/>
</dbReference>
<dbReference type="PIRSF" id="PIRSF039099">
    <property type="entry name" value="APP-BP1"/>
    <property type="match status" value="1"/>
</dbReference>
<sequence>MDSNSPKSPEQSEKTKKYDRQLRLWGDHGQFALETAHVCLINATGLGTEILKSIILPGIGSFTVIDGGKVREDDISVNFFLDENDIGKSKAEAVTRFLLELNPDVHGDFIDESLQRIIENNPSFFNSFNVVVGTALSELEIILLSSKLWELKVPLLICRSYGFIGMARLQIKEHTIVESHPDNQNTSYRLLNPFPELKTYLESFDLDSLELKDLAHVPFVVILYKYLQEYRKLFGRIPKTYKEKETLRDLIRKGMKKDENGLPSAEENFEEAIKAVNYVLTSDEVPKEIVKLLTDDNCVNLTTKSTSFWIMANALKYFVEKEGYLPVRGVLPDMTAETKHYVKLQQIYRSQALRDSESVYRRVQQLLQQLNQSADSISEADVKEFCKFSHDLRIVRSSCISHEYLEKPFNSSYIVSNLDDPDSSMEYYVILRSIERFYSEYKEYPGNLDDHVEPDIVKLKACVSKLLSEIGSNSIIKDDLIHEFCRYGGVELHSVSSFLGGCIAQEVIKLLTHQFIPINNTIIYNAVSSDIVTFCL</sequence>
<comment type="pathway">
    <text evidence="1 5">Protein modification; protein neddylation.</text>
</comment>
<evidence type="ECO:0000259" key="7">
    <source>
        <dbReference type="Pfam" id="PF00899"/>
    </source>
</evidence>
<dbReference type="InterPro" id="IPR030667">
    <property type="entry name" value="APP-BP1"/>
</dbReference>
<comment type="similarity">
    <text evidence="2 5">Belongs to the ubiquitin-activating E1 family. ULA1 subfamily.</text>
</comment>
<keyword evidence="6" id="KW-0175">Coiled coil</keyword>